<evidence type="ECO:0000313" key="2">
    <source>
        <dbReference type="Proteomes" id="UP000619101"/>
    </source>
</evidence>
<keyword evidence="2" id="KW-1185">Reference proteome</keyword>
<gene>
    <name evidence="1" type="ORF">H9635_11685</name>
</gene>
<comment type="caution">
    <text evidence="1">The sequence shown here is derived from an EMBL/GenBank/DDBJ whole genome shotgun (WGS) entry which is preliminary data.</text>
</comment>
<dbReference type="RefSeq" id="WP_191700488.1">
    <property type="nucleotide sequence ID" value="NZ_JACSPZ010000005.1"/>
</dbReference>
<proteinExistence type="predicted"/>
<evidence type="ECO:0000313" key="1">
    <source>
        <dbReference type="EMBL" id="MBD8037404.1"/>
    </source>
</evidence>
<dbReference type="Proteomes" id="UP000619101">
    <property type="component" value="Unassembled WGS sequence"/>
</dbReference>
<reference evidence="1 2" key="1">
    <citation type="submission" date="2020-08" db="EMBL/GenBank/DDBJ databases">
        <title>A Genomic Blueprint of the Chicken Gut Microbiome.</title>
        <authorList>
            <person name="Gilroy R."/>
            <person name="Ravi A."/>
            <person name="Getino M."/>
            <person name="Pursley I."/>
            <person name="Horton D.L."/>
            <person name="Alikhan N.-F."/>
            <person name="Baker D."/>
            <person name="Gharbi K."/>
            <person name="Hall N."/>
            <person name="Watson M."/>
            <person name="Adriaenssens E.M."/>
            <person name="Foster-Nyarko E."/>
            <person name="Jarju S."/>
            <person name="Secka A."/>
            <person name="Antonio M."/>
            <person name="Oren A."/>
            <person name="Chaudhuri R."/>
            <person name="La Ragione R.M."/>
            <person name="Hildebrand F."/>
            <person name="Pallen M.J."/>
        </authorList>
    </citation>
    <scope>NUCLEOTIDE SEQUENCE [LARGE SCALE GENOMIC DNA]</scope>
    <source>
        <strain evidence="1 2">A46</strain>
    </source>
</reference>
<protein>
    <submittedName>
        <fullName evidence="1">DNA polymerase III subunit alpha</fullName>
    </submittedName>
</protein>
<sequence length="159" mass="19054">MSVMVLDNKRILLKGINRYEINSDELYHRNDTEEERFFFILLNQDELWSEYSFKYLYIEMRDGNLYNFYSDKKLDFLMKQMAEYFTEMGIDSEVEDCIYDQISNSYDISEELVEILEEDEDLEQAVESYVRIRDAFTFILVNEDISAIANRLDNAFGVI</sequence>
<name>A0ABR8Y011_9BACL</name>
<dbReference type="EMBL" id="JACSPZ010000005">
    <property type="protein sequence ID" value="MBD8037404.1"/>
    <property type="molecule type" value="Genomic_DNA"/>
</dbReference>
<organism evidence="1 2">
    <name type="scientific">Solibacillus faecavium</name>
    <dbReference type="NCBI Taxonomy" id="2762221"/>
    <lineage>
        <taxon>Bacteria</taxon>
        <taxon>Bacillati</taxon>
        <taxon>Bacillota</taxon>
        <taxon>Bacilli</taxon>
        <taxon>Bacillales</taxon>
        <taxon>Caryophanaceae</taxon>
        <taxon>Solibacillus</taxon>
    </lineage>
</organism>
<accession>A0ABR8Y011</accession>